<evidence type="ECO:0000259" key="1">
    <source>
        <dbReference type="Pfam" id="PF10469"/>
    </source>
</evidence>
<keyword evidence="6" id="KW-1185">Reference proteome</keyword>
<proteinExistence type="predicted"/>
<organism evidence="3 6">
    <name type="scientific">Didymodactylos carnosus</name>
    <dbReference type="NCBI Taxonomy" id="1234261"/>
    <lineage>
        <taxon>Eukaryota</taxon>
        <taxon>Metazoa</taxon>
        <taxon>Spiralia</taxon>
        <taxon>Gnathifera</taxon>
        <taxon>Rotifera</taxon>
        <taxon>Eurotatoria</taxon>
        <taxon>Bdelloidea</taxon>
        <taxon>Philodinida</taxon>
        <taxon>Philodinidae</taxon>
        <taxon>Didymodactylos</taxon>
    </lineage>
</organism>
<evidence type="ECO:0000313" key="2">
    <source>
        <dbReference type="EMBL" id="CAF1233626.1"/>
    </source>
</evidence>
<dbReference type="InterPro" id="IPR009097">
    <property type="entry name" value="Cyclic_Pdiesterase"/>
</dbReference>
<name>A0A815G4R2_9BILA</name>
<evidence type="ECO:0000313" key="5">
    <source>
        <dbReference type="EMBL" id="CAF4189753.1"/>
    </source>
</evidence>
<feature type="domain" description="A-kinase anchor protein 7-like phosphoesterase" evidence="1">
    <location>
        <begin position="52"/>
        <end position="214"/>
    </location>
</feature>
<dbReference type="Proteomes" id="UP000682733">
    <property type="component" value="Unassembled WGS sequence"/>
</dbReference>
<dbReference type="Proteomes" id="UP000663829">
    <property type="component" value="Unassembled WGS sequence"/>
</dbReference>
<dbReference type="EMBL" id="CAJOBA010037411">
    <property type="protein sequence ID" value="CAF4041833.1"/>
    <property type="molecule type" value="Genomic_DNA"/>
</dbReference>
<evidence type="ECO:0000313" key="4">
    <source>
        <dbReference type="EMBL" id="CAF4041833.1"/>
    </source>
</evidence>
<dbReference type="EMBL" id="CAJNOQ010014054">
    <property type="protein sequence ID" value="CAF1333825.1"/>
    <property type="molecule type" value="Genomic_DNA"/>
</dbReference>
<dbReference type="Proteomes" id="UP000677228">
    <property type="component" value="Unassembled WGS sequence"/>
</dbReference>
<dbReference type="Gene3D" id="3.90.1140.10">
    <property type="entry name" value="Cyclic phosphodiesterase"/>
    <property type="match status" value="1"/>
</dbReference>
<dbReference type="AlphaFoldDB" id="A0A815G4R2"/>
<protein>
    <recommendedName>
        <fullName evidence="1">A-kinase anchor protein 7-like phosphoesterase domain-containing protein</fullName>
    </recommendedName>
</protein>
<dbReference type="Proteomes" id="UP000681722">
    <property type="component" value="Unassembled WGS sequence"/>
</dbReference>
<evidence type="ECO:0000313" key="6">
    <source>
        <dbReference type="Proteomes" id="UP000663829"/>
    </source>
</evidence>
<gene>
    <name evidence="3" type="ORF">GPM918_LOCUS30089</name>
    <name evidence="2" type="ORF">OVA965_LOCUS25499</name>
    <name evidence="5" type="ORF">SRO942_LOCUS30692</name>
    <name evidence="4" type="ORF">TMI583_LOCUS26234</name>
</gene>
<reference evidence="3" key="1">
    <citation type="submission" date="2021-02" db="EMBL/GenBank/DDBJ databases">
        <authorList>
            <person name="Nowell W R."/>
        </authorList>
    </citation>
    <scope>NUCLEOTIDE SEQUENCE</scope>
</reference>
<dbReference type="EMBL" id="CAJNOK010015860">
    <property type="protein sequence ID" value="CAF1233626.1"/>
    <property type="molecule type" value="Genomic_DNA"/>
</dbReference>
<dbReference type="OrthoDB" id="9980332at2759"/>
<dbReference type="EMBL" id="CAJOBC010054858">
    <property type="protein sequence ID" value="CAF4189753.1"/>
    <property type="molecule type" value="Genomic_DNA"/>
</dbReference>
<dbReference type="InterPro" id="IPR019510">
    <property type="entry name" value="AKAP7-like_phosphoesterase"/>
</dbReference>
<sequence length="228" mass="26563">MSAELISTYNKLYNDGIQKIRSDQYETDDLIDSPLDRRLGVTLLIKPDEHVRHRILKFLAALHAIEPQQYYYPSSDMHVTVMSIISCYEGFDLKKIAVQDYIDLICKCLPSQKNIGIDFKGITVSPSCIMIQGFPQQPVLDELRNSLRTAFKTSSLQQSIDKQYSIQTAHVTVVRFTKPLTAKEEFIKMLEHFKDYDFGTATISEMELVHNDWYQREKFVKTLFRFKF</sequence>
<comment type="caution">
    <text evidence="3">The sequence shown here is derived from an EMBL/GenBank/DDBJ whole genome shotgun (WGS) entry which is preliminary data.</text>
</comment>
<accession>A0A815G4R2</accession>
<dbReference type="Pfam" id="PF10469">
    <property type="entry name" value="AKAP7_NLS"/>
    <property type="match status" value="1"/>
</dbReference>
<dbReference type="SUPFAM" id="SSF55144">
    <property type="entry name" value="LigT-like"/>
    <property type="match status" value="1"/>
</dbReference>
<evidence type="ECO:0000313" key="3">
    <source>
        <dbReference type="EMBL" id="CAF1333825.1"/>
    </source>
</evidence>